<dbReference type="PANTHER" id="PTHR30604:SF1">
    <property type="entry name" value="DNA UTILIZATION PROTEIN HOFQ"/>
    <property type="match status" value="1"/>
</dbReference>
<evidence type="ECO:0000313" key="4">
    <source>
        <dbReference type="Proteomes" id="UP000000445"/>
    </source>
</evidence>
<dbReference type="KEGG" id="tna:CTN_0604"/>
<dbReference type="Proteomes" id="UP000000445">
    <property type="component" value="Chromosome"/>
</dbReference>
<gene>
    <name evidence="3" type="ordered locus">CTN_0604</name>
</gene>
<sequence length="1282" mass="144478">MLTMKKALLILFFLIVGTLFSVELVGVLPRIEEDQVLIEVQTSSPVEDVSAEMNSSRTVFSVFLKGVQMKISRFMVPVGVGPVEGVRVVNVGNGVMVSASLLVPFPGNYEVEGNKVIMKFPRSKERIDVSFENMPFEDMVKYLAERLDLNVIVSESVKNATTSLKLNNVTPEDALRDLLVTFGEVAYAYFPDGTMFIGKYEEVSGRFQRFWGIYRVENQSVADRIKSLISQEAMIDYLPSKSVLFVYGTSEEHDLVASLLSVSPPLQQKEVSFSVEVNKVEELLSALKNVYQFEYHLLKPVSRVILVGDSETIAKVERYLKILETGVEQNEPQTVPTKKFVFYAYDPETAASLIRLILGIDAQAYEEMNLVICQVPVDREKDLVDFIAQNNLELGTTYYFDVKKSEESFLKEALQFLGVPDSRMKLLNIDGENVKVSLSVPKSVYEKISPVLEKLLKLRRKNFTARTFELKQDVQSELLEAVSRMYGVSVNKVGRFVFIEGPLGSVDSAVEYLNKLQTRHTQFLRISLKEESLEDLKKFVSAKYNVEIDYFSALKMLMLSGSDEKKLQEAAEELKAIVSEEKTVRFVKKVETVPLDRLKAVLSQLYDVSVEELGNEIAVIGSELEVKSAMDLLQKILSSKETVQVFVELPKWLENPAKVLDVVGRNTGVVYEVMDGVVLLEGPEESVKKAQEQFKAVLEKLGEVRAEETVKFLEIDSSFPVDEFVAFSEKLYPDVLCITLNELKLLVLKGPSESVEKLSDIYRSFYERHQKVLEENVLDRLTFEVPTGFPFDQFKTFLEVLIPEVKQVVYLDRLNLVLVEVPVSQSEKVKKLLDSFLEKEQEASKKKAKRNVSIPSDVDPAELSAYLKRLFDGLEITVFPKMGQMVIEGPEDIVEKAAELIEEEREKSLARTKKDYVTVSDGKLSIRAENVSLYDLIKEAASEIGVSMMFVDSPSETVTMRVDGITWEKFLDLVSQNYGYLFDLKNGVYVVSRPKQDLAKRYFYDIPHNFDQIKALIEFYGGTVYVDSLNNFMVVTGISETIKKELDRIVENLKKPTKQVEISAKIVDKSLIDMVTKEMGLQLSGTGVDLSSSGASISFSVTDYLDFEKVINEILNSPLSLQFSDQKSNTLDDILASPRIVTTSGKEAKILIGDRIPYVTDTNGDGTPEVQFLETGIELSITPFVRSDDTIELDLFVKASEPGNYINEVPGERTREATTHLIVKNNSTIVIGGLIREVTNMSESKLPFFGDLPVIGQFFRTKSESKEKRDLMIFVTVRVVEP</sequence>
<name>B9K747_THENN</name>
<dbReference type="GO" id="GO:0009306">
    <property type="term" value="P:protein secretion"/>
    <property type="evidence" value="ECO:0007669"/>
    <property type="project" value="InterPro"/>
</dbReference>
<dbReference type="STRING" id="309803.CTN_0604"/>
<dbReference type="EMBL" id="CP000916">
    <property type="protein sequence ID" value="ACM22780.1"/>
    <property type="molecule type" value="Genomic_DNA"/>
</dbReference>
<dbReference type="InterPro" id="IPR051808">
    <property type="entry name" value="Type_IV_pilus_biogenesis"/>
</dbReference>
<evidence type="ECO:0000313" key="3">
    <source>
        <dbReference type="EMBL" id="ACM22780.1"/>
    </source>
</evidence>
<comment type="similarity">
    <text evidence="1">Belongs to the bacterial secretin family.</text>
</comment>
<dbReference type="PANTHER" id="PTHR30604">
    <property type="entry name" value="PROTEIN TRANSPORT PROTEIN HOFQ"/>
    <property type="match status" value="1"/>
</dbReference>
<dbReference type="InterPro" id="IPR004846">
    <property type="entry name" value="T2SS/T3SS_dom"/>
</dbReference>
<accession>B9K747</accession>
<evidence type="ECO:0000259" key="2">
    <source>
        <dbReference type="Pfam" id="PF00263"/>
    </source>
</evidence>
<feature type="domain" description="Type II/III secretion system secretin-like" evidence="2">
    <location>
        <begin position="1128"/>
        <end position="1281"/>
    </location>
</feature>
<dbReference type="eggNOG" id="COG4796">
    <property type="taxonomic scope" value="Bacteria"/>
</dbReference>
<keyword evidence="4" id="KW-1185">Reference proteome</keyword>
<dbReference type="Pfam" id="PF00263">
    <property type="entry name" value="Secretin"/>
    <property type="match status" value="1"/>
</dbReference>
<dbReference type="Gene3D" id="3.55.50.30">
    <property type="match status" value="1"/>
</dbReference>
<dbReference type="HOGENOM" id="CLU_260095_0_0_0"/>
<protein>
    <submittedName>
        <fullName evidence="3">ComE protein</fullName>
    </submittedName>
</protein>
<proteinExistence type="inferred from homology"/>
<reference evidence="3 4" key="1">
    <citation type="journal article" date="2009" name="Biosci. Biotechnol. Biochem.">
        <title>WeGAS: a web-based microbial genome annotation system.</title>
        <authorList>
            <person name="Lee D."/>
            <person name="Seo H."/>
            <person name="Park C."/>
            <person name="Park K."/>
        </authorList>
    </citation>
    <scope>NUCLEOTIDE SEQUENCE [LARGE SCALE GENOMIC DNA]</scope>
    <source>
        <strain evidence="4">ATCC 49049 / DSM 4359 / NBRC 107923 / NS-E</strain>
    </source>
</reference>
<evidence type="ECO:0000256" key="1">
    <source>
        <dbReference type="RuleBase" id="RU004003"/>
    </source>
</evidence>
<organism evidence="3 4">
    <name type="scientific">Thermotoga neapolitana (strain ATCC 49049 / DSM 4359 / NBRC 107923 / NS-E)</name>
    <dbReference type="NCBI Taxonomy" id="309803"/>
    <lineage>
        <taxon>Bacteria</taxon>
        <taxon>Thermotogati</taxon>
        <taxon>Thermotogota</taxon>
        <taxon>Thermotogae</taxon>
        <taxon>Thermotogales</taxon>
        <taxon>Thermotogaceae</taxon>
        <taxon>Thermotoga</taxon>
    </lineage>
</organism>